<dbReference type="RefSeq" id="WP_054675972.1">
    <property type="nucleotide sequence ID" value="NZ_AYYO01000010.1"/>
</dbReference>
<keyword evidence="1 5" id="KW-0240">DNA-directed RNA polymerase</keyword>
<evidence type="ECO:0000256" key="2">
    <source>
        <dbReference type="ARBA" id="ARBA00022679"/>
    </source>
</evidence>
<protein>
    <recommendedName>
        <fullName evidence="5">DNA-directed RNA polymerase subunit epsilon</fullName>
        <shortName evidence="5">RNAP epsilon subunit</shortName>
        <ecNumber evidence="5">2.7.7.6</ecNumber>
    </recommendedName>
    <alternativeName>
        <fullName evidence="5">RNA polymerase epsilon subunit</fullName>
    </alternativeName>
    <alternativeName>
        <fullName evidence="5">Transcriptase subunit epsilon</fullName>
    </alternativeName>
</protein>
<dbReference type="OrthoDB" id="2147503at2"/>
<evidence type="ECO:0000256" key="5">
    <source>
        <dbReference type="HAMAP-Rule" id="MF_01553"/>
    </source>
</evidence>
<dbReference type="InterPro" id="IPR009907">
    <property type="entry name" value="RpoY"/>
</dbReference>
<dbReference type="AlphaFoldDB" id="A0A0R1ZLR3"/>
<dbReference type="Gene3D" id="3.10.20.730">
    <property type="entry name" value="RNAP, epsilon subunit-like"/>
    <property type="match status" value="1"/>
</dbReference>
<proteinExistence type="inferred from homology"/>
<comment type="function">
    <text evidence="5">A non-essential component of RNA polymerase (RNAP).</text>
</comment>
<dbReference type="EMBL" id="AYYO01000010">
    <property type="protein sequence ID" value="KRM55937.1"/>
    <property type="molecule type" value="Genomic_DNA"/>
</dbReference>
<dbReference type="GO" id="GO:0003899">
    <property type="term" value="F:DNA-directed RNA polymerase activity"/>
    <property type="evidence" value="ECO:0007669"/>
    <property type="project" value="UniProtKB-UniRule"/>
</dbReference>
<evidence type="ECO:0000256" key="3">
    <source>
        <dbReference type="ARBA" id="ARBA00022695"/>
    </source>
</evidence>
<keyword evidence="4 5" id="KW-0804">Transcription</keyword>
<dbReference type="STRING" id="1291052.FC18_GL000718"/>
<gene>
    <name evidence="5" type="primary">rpoY</name>
    <name evidence="6" type="ORF">FC18_GL000718</name>
</gene>
<evidence type="ECO:0000256" key="4">
    <source>
        <dbReference type="ARBA" id="ARBA00023163"/>
    </source>
</evidence>
<dbReference type="Pfam" id="PF07288">
    <property type="entry name" value="RpoY"/>
    <property type="match status" value="1"/>
</dbReference>
<dbReference type="Proteomes" id="UP000051679">
    <property type="component" value="Unassembled WGS sequence"/>
</dbReference>
<name>A0A0R1ZLR3_9LACO</name>
<evidence type="ECO:0000313" key="6">
    <source>
        <dbReference type="EMBL" id="KRM55937.1"/>
    </source>
</evidence>
<comment type="catalytic activity">
    <reaction evidence="5">
        <text>RNA(n) + a ribonucleoside 5'-triphosphate = RNA(n+1) + diphosphate</text>
        <dbReference type="Rhea" id="RHEA:21248"/>
        <dbReference type="Rhea" id="RHEA-COMP:14527"/>
        <dbReference type="Rhea" id="RHEA-COMP:17342"/>
        <dbReference type="ChEBI" id="CHEBI:33019"/>
        <dbReference type="ChEBI" id="CHEBI:61557"/>
        <dbReference type="ChEBI" id="CHEBI:140395"/>
        <dbReference type="EC" id="2.7.7.6"/>
    </reaction>
</comment>
<organism evidence="6 7">
    <name type="scientific">Lacticaseibacillus sharpeae JCM 1186 = DSM 20505</name>
    <dbReference type="NCBI Taxonomy" id="1291052"/>
    <lineage>
        <taxon>Bacteria</taxon>
        <taxon>Bacillati</taxon>
        <taxon>Bacillota</taxon>
        <taxon>Bacilli</taxon>
        <taxon>Lactobacillales</taxon>
        <taxon>Lactobacillaceae</taxon>
        <taxon>Lacticaseibacillus</taxon>
    </lineage>
</organism>
<dbReference type="GO" id="GO:0003677">
    <property type="term" value="F:DNA binding"/>
    <property type="evidence" value="ECO:0007669"/>
    <property type="project" value="UniProtKB-UniRule"/>
</dbReference>
<dbReference type="PATRIC" id="fig|1291052.5.peg.734"/>
<accession>A0A0R1ZLR3</accession>
<keyword evidence="2 5" id="KW-0808">Transferase</keyword>
<comment type="caution">
    <text evidence="6">The sequence shown here is derived from an EMBL/GenBank/DDBJ whole genome shotgun (WGS) entry which is preliminary data.</text>
</comment>
<dbReference type="GO" id="GO:0000428">
    <property type="term" value="C:DNA-directed RNA polymerase complex"/>
    <property type="evidence" value="ECO:0007669"/>
    <property type="project" value="UniProtKB-KW"/>
</dbReference>
<keyword evidence="3 5" id="KW-0548">Nucleotidyltransferase</keyword>
<dbReference type="GO" id="GO:0006351">
    <property type="term" value="P:DNA-templated transcription"/>
    <property type="evidence" value="ECO:0007669"/>
    <property type="project" value="UniProtKB-UniRule"/>
</dbReference>
<evidence type="ECO:0000313" key="7">
    <source>
        <dbReference type="Proteomes" id="UP000051679"/>
    </source>
</evidence>
<comment type="similarity">
    <text evidence="5">Belongs to the RNA polymerase subunit epsilon family.</text>
</comment>
<evidence type="ECO:0000256" key="1">
    <source>
        <dbReference type="ARBA" id="ARBA00022478"/>
    </source>
</evidence>
<dbReference type="HAMAP" id="MF_01553">
    <property type="entry name" value="RNApol_bact_RpoY"/>
    <property type="match status" value="1"/>
</dbReference>
<sequence>MIYKVLFQPNKIENPRRENTRSIYLEAESSVAARALVEEKTEYNIELIQEVTGDFLEYEQKSPDFKITEL</sequence>
<keyword evidence="7" id="KW-1185">Reference proteome</keyword>
<dbReference type="EC" id="2.7.7.6" evidence="5"/>
<dbReference type="NCBIfam" id="NF010188">
    <property type="entry name" value="PRK13667.1"/>
    <property type="match status" value="1"/>
</dbReference>
<reference evidence="6 7" key="1">
    <citation type="journal article" date="2015" name="Genome Announc.">
        <title>Expanding the biotechnology potential of lactobacilli through comparative genomics of 213 strains and associated genera.</title>
        <authorList>
            <person name="Sun Z."/>
            <person name="Harris H.M."/>
            <person name="McCann A."/>
            <person name="Guo C."/>
            <person name="Argimon S."/>
            <person name="Zhang W."/>
            <person name="Yang X."/>
            <person name="Jeffery I.B."/>
            <person name="Cooney J.C."/>
            <person name="Kagawa T.F."/>
            <person name="Liu W."/>
            <person name="Song Y."/>
            <person name="Salvetti E."/>
            <person name="Wrobel A."/>
            <person name="Rasinkangas P."/>
            <person name="Parkhill J."/>
            <person name="Rea M.C."/>
            <person name="O'Sullivan O."/>
            <person name="Ritari J."/>
            <person name="Douillard F.P."/>
            <person name="Paul Ross R."/>
            <person name="Yang R."/>
            <person name="Briner A.E."/>
            <person name="Felis G.E."/>
            <person name="de Vos W.M."/>
            <person name="Barrangou R."/>
            <person name="Klaenhammer T.R."/>
            <person name="Caufield P.W."/>
            <person name="Cui Y."/>
            <person name="Zhang H."/>
            <person name="O'Toole P.W."/>
        </authorList>
    </citation>
    <scope>NUCLEOTIDE SEQUENCE [LARGE SCALE GENOMIC DNA]</scope>
    <source>
        <strain evidence="6 7">DSM 20505</strain>
    </source>
</reference>
<comment type="subunit">
    <text evidence="5">RNAP is composed of a core of 2 alpha, a beta and a beta' subunit. The core is associated with a delta subunit, and at least one of epsilon or omega. When a sigma factor is associated with the core the holoenzyme is formed, which can initiate transcription.</text>
</comment>